<dbReference type="Gramene" id="TraesCSU03G0194900.1">
    <property type="protein sequence ID" value="TraesCSU03G0194900.1.CDS"/>
    <property type="gene ID" value="TraesCSU03G0194900"/>
</dbReference>
<dbReference type="EnsemblPlants" id="TraesCSU02G215800.1">
    <property type="protein sequence ID" value="TraesCSU02G215800.1"/>
    <property type="gene ID" value="TraesCSU02G215800"/>
</dbReference>
<evidence type="ECO:0000256" key="3">
    <source>
        <dbReference type="ARBA" id="ARBA00023163"/>
    </source>
</evidence>
<dbReference type="OrthoDB" id="700289at2759"/>
<dbReference type="PANTHER" id="PTHR31744">
    <property type="entry name" value="PROTEIN CUP-SHAPED COTYLEDON 2-RELATED"/>
    <property type="match status" value="1"/>
</dbReference>
<dbReference type="Gramene" id="TraesCSU03G0350100.1">
    <property type="protein sequence ID" value="TraesCSU03G0350100.1.CDS"/>
    <property type="gene ID" value="TraesCSU03G0350100"/>
</dbReference>
<dbReference type="Gramene" id="TraesCSU02G215800.1">
    <property type="protein sequence ID" value="TraesCSU02G215800.1"/>
    <property type="gene ID" value="TraesCSU02G215800"/>
</dbReference>
<evidence type="ECO:0000256" key="2">
    <source>
        <dbReference type="ARBA" id="ARBA00023125"/>
    </source>
</evidence>
<evidence type="ECO:0000256" key="1">
    <source>
        <dbReference type="ARBA" id="ARBA00023015"/>
    </source>
</evidence>
<dbReference type="Gramene" id="TraesLAC2B03G01030110.1">
    <property type="protein sequence ID" value="TraesLAC2B03G01030110.1"/>
    <property type="gene ID" value="TraesLAC2B03G01030110"/>
</dbReference>
<reference evidence="6" key="1">
    <citation type="submission" date="2018-08" db="EMBL/GenBank/DDBJ databases">
        <authorList>
            <person name="Rossello M."/>
        </authorList>
    </citation>
    <scope>NUCLEOTIDE SEQUENCE [LARGE SCALE GENOMIC DNA]</scope>
    <source>
        <strain evidence="6">cv. Chinese Spring</strain>
    </source>
</reference>
<dbReference type="Gramene" id="TraesNOR2A03G00827420.1">
    <property type="protein sequence ID" value="TraesNOR2A03G00827420.1"/>
    <property type="gene ID" value="TraesNOR2A03G00827420"/>
</dbReference>
<dbReference type="Gramene" id="TraesLAC2B03G01030170.1">
    <property type="protein sequence ID" value="TraesLAC2B03G01030170.1"/>
    <property type="gene ID" value="TraesLAC2B03G01030170"/>
</dbReference>
<dbReference type="InterPro" id="IPR036093">
    <property type="entry name" value="NAC_dom_sf"/>
</dbReference>
<dbReference type="Proteomes" id="UP000019116">
    <property type="component" value="Chromosome Un"/>
</dbReference>
<dbReference type="PANTHER" id="PTHR31744:SF210">
    <property type="entry name" value="NAC DOMAIN-CONTAINING PROTEIN 86-LIKE"/>
    <property type="match status" value="1"/>
</dbReference>
<dbReference type="AlphaFoldDB" id="A0A341ZDV6"/>
<dbReference type="Pfam" id="PF02365">
    <property type="entry name" value="NAM"/>
    <property type="match status" value="2"/>
</dbReference>
<dbReference type="Gramene" id="TraesCSU03G0212100.1">
    <property type="protein sequence ID" value="TraesCSU03G0212100.1.CDS"/>
    <property type="gene ID" value="TraesCSU03G0212100"/>
</dbReference>
<evidence type="ECO:0000256" key="4">
    <source>
        <dbReference type="ARBA" id="ARBA00023242"/>
    </source>
</evidence>
<keyword evidence="1" id="KW-0805">Transcription regulation</keyword>
<sequence>MSDIAPVQPLALGLLQPEPGFRFHPTGQELVTYDLLRKVHGHHAFIPEVHVYKHEPWELPGTSPTCPYLQRRPGPIISSIDLIFINHACADKSFSPSTHDAGAKVEWYFFAVRARKYPNGLRMGRATVAGFWKSTGKDRPVMHNGVIVGMKKTLVFHTGRAPGGTRTDWVMHEYRLQGQRNHHIQDAYALCRVFKKNTVAPLIDLSSDADTYEDPMQSVPGGVDTDKDLMEHVSDGADSHKDPKHYVLGGIESDKYLIQSVLRGIGTHNDPILVESDVAYAGKEQMESVLCGVGTDKDHIHVESEFNSVHAGKGKKPFLADRGSTSTGNMEFLAGGANKDNEGMQPVYAGASADEENSVNAWYTAALAEEDNSWMQPPSYDDWYTRVDLDKDDSLMQFIFGDVMLLSTD</sequence>
<accession>A0A341ZDV6</accession>
<dbReference type="Gramene" id="TraesSTA2D03G01288030.1">
    <property type="protein sequence ID" value="TraesSTA2D03G01288030.1"/>
    <property type="gene ID" value="TraesSTA2D03G01288030"/>
</dbReference>
<dbReference type="PROSITE" id="PS51005">
    <property type="entry name" value="NAC"/>
    <property type="match status" value="1"/>
</dbReference>
<protein>
    <recommendedName>
        <fullName evidence="5">NAC domain-containing protein</fullName>
    </recommendedName>
</protein>
<feature type="domain" description="NAC" evidence="5">
    <location>
        <begin position="17"/>
        <end position="196"/>
    </location>
</feature>
<dbReference type="EnsemblPlants" id="TraesCSU02G163300.1">
    <property type="protein sequence ID" value="TraesCSU02G163300.1"/>
    <property type="gene ID" value="TraesCSU02G163300"/>
</dbReference>
<keyword evidence="4" id="KW-0539">Nucleus</keyword>
<dbReference type="Gramene" id="TraesCAD_scaffold_421488_01G000100.1">
    <property type="protein sequence ID" value="TraesCAD_scaffold_421488_01G000100.1"/>
    <property type="gene ID" value="TraesCAD_scaffold_421488_01G000100"/>
</dbReference>
<organism evidence="6">
    <name type="scientific">Triticum aestivum</name>
    <name type="common">Wheat</name>
    <dbReference type="NCBI Taxonomy" id="4565"/>
    <lineage>
        <taxon>Eukaryota</taxon>
        <taxon>Viridiplantae</taxon>
        <taxon>Streptophyta</taxon>
        <taxon>Embryophyta</taxon>
        <taxon>Tracheophyta</taxon>
        <taxon>Spermatophyta</taxon>
        <taxon>Magnoliopsida</taxon>
        <taxon>Liliopsida</taxon>
        <taxon>Poales</taxon>
        <taxon>Poaceae</taxon>
        <taxon>BOP clade</taxon>
        <taxon>Pooideae</taxon>
        <taxon>Triticodae</taxon>
        <taxon>Triticeae</taxon>
        <taxon>Triticinae</taxon>
        <taxon>Triticum</taxon>
    </lineage>
</organism>
<keyword evidence="3" id="KW-0804">Transcription</keyword>
<dbReference type="EnsemblPlants" id="TraesCSU02G168500.1">
    <property type="protein sequence ID" value="TraesCSU02G168500.1"/>
    <property type="gene ID" value="TraesCSU02G168500"/>
</dbReference>
<keyword evidence="2" id="KW-0238">DNA-binding</keyword>
<dbReference type="Gramene" id="TraesCSU02G168500.1">
    <property type="protein sequence ID" value="TraesCSU02G168500.1"/>
    <property type="gene ID" value="TraesCSU02G168500"/>
</dbReference>
<evidence type="ECO:0000259" key="5">
    <source>
        <dbReference type="PROSITE" id="PS51005"/>
    </source>
</evidence>
<dbReference type="Gramene" id="TraesCSU02G163300.1">
    <property type="protein sequence ID" value="TraesCSU02G163300.1"/>
    <property type="gene ID" value="TraesCSU02G163300"/>
</dbReference>
<keyword evidence="7" id="KW-1185">Reference proteome</keyword>
<dbReference type="GO" id="GO:0006355">
    <property type="term" value="P:regulation of DNA-templated transcription"/>
    <property type="evidence" value="ECO:0007669"/>
    <property type="project" value="InterPro"/>
</dbReference>
<dbReference type="Gene3D" id="2.170.150.80">
    <property type="entry name" value="NAC domain"/>
    <property type="match status" value="1"/>
</dbReference>
<dbReference type="SMR" id="A0A341ZDV6"/>
<dbReference type="SUPFAM" id="SSF101941">
    <property type="entry name" value="NAC domain"/>
    <property type="match status" value="2"/>
</dbReference>
<evidence type="ECO:0000313" key="6">
    <source>
        <dbReference type="EnsemblPlants" id="TraesCSU02G215800.1"/>
    </source>
</evidence>
<dbReference type="Gramene" id="TraesNOR2A03G00827470.1">
    <property type="protein sequence ID" value="TraesNOR2A03G00827470.1"/>
    <property type="gene ID" value="TraesNOR2A03G00827470"/>
</dbReference>
<evidence type="ECO:0000313" key="7">
    <source>
        <dbReference type="Proteomes" id="UP000019116"/>
    </source>
</evidence>
<dbReference type="Gramene" id="TraesSYM2B03G01096190.1">
    <property type="protein sequence ID" value="TraesSYM2B03G01096190.1"/>
    <property type="gene ID" value="TraesSYM2B03G01096190"/>
</dbReference>
<dbReference type="Gramene" id="TraesWEE_scaffold_461353_01G000100.1">
    <property type="protein sequence ID" value="TraesWEE_scaffold_461353_01G000100.1"/>
    <property type="gene ID" value="TraesWEE_scaffold_461353_01G000100"/>
</dbReference>
<dbReference type="InterPro" id="IPR003441">
    <property type="entry name" value="NAC-dom"/>
</dbReference>
<reference evidence="6" key="2">
    <citation type="submission" date="2018-10" db="UniProtKB">
        <authorList>
            <consortium name="EnsemblPlants"/>
        </authorList>
    </citation>
    <scope>IDENTIFICATION</scope>
</reference>
<dbReference type="GO" id="GO:0003677">
    <property type="term" value="F:DNA binding"/>
    <property type="evidence" value="ECO:0007669"/>
    <property type="project" value="UniProtKB-KW"/>
</dbReference>
<proteinExistence type="predicted"/>
<name>A0A341ZDV6_WHEAT</name>